<accession>A0ABR6CXL8</accession>
<feature type="non-terminal residue" evidence="1">
    <location>
        <position position="156"/>
    </location>
</feature>
<name>A0ABR6CXL8_9BACI</name>
<proteinExistence type="predicted"/>
<evidence type="ECO:0000313" key="1">
    <source>
        <dbReference type="EMBL" id="MBA9029451.1"/>
    </source>
</evidence>
<sequence length="156" mass="18301">MKIKVYLNPENYRELSGEFDEGDFFETFWGRINILIDDKDFFENDSVIEEFKEQPNYYDIHGLTLPMFPFIYNLMDNYNEIGRRDLLLHEGPMAEGLVIKTDGDYIILAIEAYNGESGETKWYDGEKLISEKELTKNEINSMPTSIFKQELKNGIN</sequence>
<comment type="caution">
    <text evidence="1">The sequence shown here is derived from an EMBL/GenBank/DDBJ whole genome shotgun (WGS) entry which is preliminary data.</text>
</comment>
<dbReference type="EMBL" id="JACJHX010000046">
    <property type="protein sequence ID" value="MBA9029451.1"/>
    <property type="molecule type" value="Genomic_DNA"/>
</dbReference>
<gene>
    <name evidence="1" type="ORF">HNP81_004863</name>
</gene>
<protein>
    <submittedName>
        <fullName evidence="1">Uncharacterized protein</fullName>
    </submittedName>
</protein>
<keyword evidence="2" id="KW-1185">Reference proteome</keyword>
<organism evidence="1 2">
    <name type="scientific">Peribacillus huizhouensis</name>
    <dbReference type="NCBI Taxonomy" id="1501239"/>
    <lineage>
        <taxon>Bacteria</taxon>
        <taxon>Bacillati</taxon>
        <taxon>Bacillota</taxon>
        <taxon>Bacilli</taxon>
        <taxon>Bacillales</taxon>
        <taxon>Bacillaceae</taxon>
        <taxon>Peribacillus</taxon>
    </lineage>
</organism>
<reference evidence="1 2" key="1">
    <citation type="submission" date="2020-08" db="EMBL/GenBank/DDBJ databases">
        <title>Genomic Encyclopedia of Type Strains, Phase IV (KMG-IV): sequencing the most valuable type-strain genomes for metagenomic binning, comparative biology and taxonomic classification.</title>
        <authorList>
            <person name="Goeker M."/>
        </authorList>
    </citation>
    <scope>NUCLEOTIDE SEQUENCE [LARGE SCALE GENOMIC DNA]</scope>
    <source>
        <strain evidence="1 2">DSM 105481</strain>
    </source>
</reference>
<evidence type="ECO:0000313" key="2">
    <source>
        <dbReference type="Proteomes" id="UP000626697"/>
    </source>
</evidence>
<dbReference type="Proteomes" id="UP000626697">
    <property type="component" value="Unassembled WGS sequence"/>
</dbReference>
<dbReference type="RefSeq" id="WP_182504179.1">
    <property type="nucleotide sequence ID" value="NZ_JACJHX010000046.1"/>
</dbReference>